<keyword evidence="2" id="KW-1185">Reference proteome</keyword>
<dbReference type="AlphaFoldDB" id="A0A166UZI6"/>
<gene>
    <name evidence="1" type="ORF">FIBSPDRAFT_511384</name>
</gene>
<reference evidence="1 2" key="1">
    <citation type="journal article" date="2016" name="Mol. Biol. Evol.">
        <title>Comparative Genomics of Early-Diverging Mushroom-Forming Fungi Provides Insights into the Origins of Lignocellulose Decay Capabilities.</title>
        <authorList>
            <person name="Nagy L.G."/>
            <person name="Riley R."/>
            <person name="Tritt A."/>
            <person name="Adam C."/>
            <person name="Daum C."/>
            <person name="Floudas D."/>
            <person name="Sun H."/>
            <person name="Yadav J.S."/>
            <person name="Pangilinan J."/>
            <person name="Larsson K.H."/>
            <person name="Matsuura K."/>
            <person name="Barry K."/>
            <person name="Labutti K."/>
            <person name="Kuo R."/>
            <person name="Ohm R.A."/>
            <person name="Bhattacharya S.S."/>
            <person name="Shirouzu T."/>
            <person name="Yoshinaga Y."/>
            <person name="Martin F.M."/>
            <person name="Grigoriev I.V."/>
            <person name="Hibbett D.S."/>
        </authorList>
    </citation>
    <scope>NUCLEOTIDE SEQUENCE [LARGE SCALE GENOMIC DNA]</scope>
    <source>
        <strain evidence="1 2">CBS 109695</strain>
    </source>
</reference>
<evidence type="ECO:0000313" key="1">
    <source>
        <dbReference type="EMBL" id="KZP32192.1"/>
    </source>
</evidence>
<protein>
    <submittedName>
        <fullName evidence="1">Uncharacterized protein</fullName>
    </submittedName>
</protein>
<dbReference type="Proteomes" id="UP000076532">
    <property type="component" value="Unassembled WGS sequence"/>
</dbReference>
<name>A0A166UZI6_9AGAM</name>
<organism evidence="1 2">
    <name type="scientific">Athelia psychrophila</name>
    <dbReference type="NCBI Taxonomy" id="1759441"/>
    <lineage>
        <taxon>Eukaryota</taxon>
        <taxon>Fungi</taxon>
        <taxon>Dikarya</taxon>
        <taxon>Basidiomycota</taxon>
        <taxon>Agaricomycotina</taxon>
        <taxon>Agaricomycetes</taxon>
        <taxon>Agaricomycetidae</taxon>
        <taxon>Atheliales</taxon>
        <taxon>Atheliaceae</taxon>
        <taxon>Athelia</taxon>
    </lineage>
</organism>
<dbReference type="EMBL" id="KV417486">
    <property type="protein sequence ID" value="KZP32192.1"/>
    <property type="molecule type" value="Genomic_DNA"/>
</dbReference>
<sequence>MLSISLRSNRPPSSAEREITRVYIDELEEEMGHVKEEIHSIDSAAARLCDTRAVYAFGKEAWMSVQICSDISIASSLPRSSRKYSCTASPPSPSTLPFAGAVGIGSSLPALEQNRQIHTPALVVPYPQYTPQSTKYCPSHTYHNTMSLALSRSGECALSLDINITHPLSFAEVSTHRFFLLAACHSSRWKILHVVFSSAAAETVQAFAVPAGRLPLLQSLSVIRIHAAWPLWQLVRLRCIFRCASASRRCMKRLRRHSGDF</sequence>
<accession>A0A166UZI6</accession>
<proteinExistence type="predicted"/>
<evidence type="ECO:0000313" key="2">
    <source>
        <dbReference type="Proteomes" id="UP000076532"/>
    </source>
</evidence>